<evidence type="ECO:0000313" key="2">
    <source>
        <dbReference type="Proteomes" id="UP000008068"/>
    </source>
</evidence>
<dbReference type="InParanoid" id="G0N0R7"/>
<dbReference type="eggNOG" id="ENOG502TKFY">
    <property type="taxonomic scope" value="Eukaryota"/>
</dbReference>
<reference evidence="2" key="1">
    <citation type="submission" date="2011-07" db="EMBL/GenBank/DDBJ databases">
        <authorList>
            <consortium name="Caenorhabditis brenneri Sequencing and Analysis Consortium"/>
            <person name="Wilson R.K."/>
        </authorList>
    </citation>
    <scope>NUCLEOTIDE SEQUENCE [LARGE SCALE GENOMIC DNA]</scope>
    <source>
        <strain evidence="2">PB2801</strain>
    </source>
</reference>
<proteinExistence type="predicted"/>
<dbReference type="Proteomes" id="UP000008068">
    <property type="component" value="Unassembled WGS sequence"/>
</dbReference>
<name>G0N0R7_CAEBE</name>
<dbReference type="HOGENOM" id="CLU_792812_0_0_1"/>
<accession>G0N0R7</accession>
<protein>
    <submittedName>
        <fullName evidence="1">Uncharacterized protein</fullName>
    </submittedName>
</protein>
<gene>
    <name evidence="1" type="ORF">CAEBREN_26194</name>
</gene>
<evidence type="ECO:0000313" key="1">
    <source>
        <dbReference type="EMBL" id="EGT49218.1"/>
    </source>
</evidence>
<keyword evidence="2" id="KW-1185">Reference proteome</keyword>
<organism evidence="2">
    <name type="scientific">Caenorhabditis brenneri</name>
    <name type="common">Nematode worm</name>
    <dbReference type="NCBI Taxonomy" id="135651"/>
    <lineage>
        <taxon>Eukaryota</taxon>
        <taxon>Metazoa</taxon>
        <taxon>Ecdysozoa</taxon>
        <taxon>Nematoda</taxon>
        <taxon>Chromadorea</taxon>
        <taxon>Rhabditida</taxon>
        <taxon>Rhabditina</taxon>
        <taxon>Rhabditomorpha</taxon>
        <taxon>Rhabditoidea</taxon>
        <taxon>Rhabditidae</taxon>
        <taxon>Peloderinae</taxon>
        <taxon>Caenorhabditis</taxon>
    </lineage>
</organism>
<dbReference type="AlphaFoldDB" id="G0N0R7"/>
<sequence length="350" mass="37961">MDSMSLEERAADYLKSKGINSLFPTFRGSSVIGASRMKVKVAATMDELKMGVDEMSHMFARLGHLVSKSTWMLQENPCDADDVIVQNHLHYVQHDDPPVENKVIHITAKADRITNGRHHVSFRIVKFDGRREVLIGSGHSTLEILHRPPPPSTIASEVLVASLGGEANPKAAKPASIAPLPALPSATAAAAAPTIASPAHSTIAASSPVTASAAPIPPLSASAPQAPPARPRALSSILGRRSDPLRKRVRHVSFGCATGKHQKYHHRNVADQEMAPCRLLLRSTRRCLLQWLPSFNATMTTTTVNKDTTTSQATLLETLYSLIIYDNEKEGQLHAGSQRTVHECRGNVRD</sequence>
<dbReference type="EMBL" id="GL379825">
    <property type="protein sequence ID" value="EGT49218.1"/>
    <property type="molecule type" value="Genomic_DNA"/>
</dbReference>